<keyword evidence="8" id="KW-0648">Protein biosynthesis</keyword>
<dbReference type="GO" id="GO:0003723">
    <property type="term" value="F:RNA binding"/>
    <property type="evidence" value="ECO:0007669"/>
    <property type="project" value="TreeGrafter"/>
</dbReference>
<dbReference type="GO" id="GO:0017101">
    <property type="term" value="C:aminoacyl-tRNA synthetase multienzyme complex"/>
    <property type="evidence" value="ECO:0007669"/>
    <property type="project" value="TreeGrafter"/>
</dbReference>
<dbReference type="EMBL" id="KZ819634">
    <property type="protein sequence ID" value="PWN93273.1"/>
    <property type="molecule type" value="Genomic_DNA"/>
</dbReference>
<feature type="compositionally biased region" description="Low complexity" evidence="12">
    <location>
        <begin position="262"/>
        <end position="282"/>
    </location>
</feature>
<feature type="region of interest" description="Disordered" evidence="12">
    <location>
        <begin position="318"/>
        <end position="342"/>
    </location>
</feature>
<dbReference type="GeneID" id="37042356"/>
<dbReference type="SUPFAM" id="SSF50249">
    <property type="entry name" value="Nucleic acid-binding proteins"/>
    <property type="match status" value="1"/>
</dbReference>
<dbReference type="GO" id="GO:0006422">
    <property type="term" value="P:aspartyl-tRNA aminoacylation"/>
    <property type="evidence" value="ECO:0007669"/>
    <property type="project" value="InterPro"/>
</dbReference>
<gene>
    <name evidence="14" type="ORF">FA10DRAFT_263940</name>
</gene>
<feature type="compositionally biased region" description="Low complexity" evidence="12">
    <location>
        <begin position="42"/>
        <end position="51"/>
    </location>
</feature>
<keyword evidence="9 14" id="KW-0030">Aminoacyl-tRNA synthetase</keyword>
<evidence type="ECO:0000259" key="13">
    <source>
        <dbReference type="PROSITE" id="PS50862"/>
    </source>
</evidence>
<dbReference type="InterPro" id="IPR002312">
    <property type="entry name" value="Asp/Asn-tRNA-synth_IIb"/>
</dbReference>
<dbReference type="Gene3D" id="3.30.930.10">
    <property type="entry name" value="Bira Bifunctional Protein, Domain 2"/>
    <property type="match status" value="1"/>
</dbReference>
<dbReference type="CDD" id="cd00776">
    <property type="entry name" value="AsxRS_core"/>
    <property type="match status" value="1"/>
</dbReference>
<dbReference type="OrthoDB" id="372395at2759"/>
<dbReference type="SUPFAM" id="SSF55681">
    <property type="entry name" value="Class II aaRS and biotin synthetases"/>
    <property type="match status" value="1"/>
</dbReference>
<feature type="region of interest" description="Disordered" evidence="12">
    <location>
        <begin position="27"/>
        <end position="84"/>
    </location>
</feature>
<dbReference type="CDD" id="cd04320">
    <property type="entry name" value="AspRS_cyto_N"/>
    <property type="match status" value="1"/>
</dbReference>
<protein>
    <recommendedName>
        <fullName evidence="11">Probable aspartate--tRNA ligase, cytoplasmic</fullName>
        <ecNumber evidence="3">6.1.1.12</ecNumber>
    </recommendedName>
</protein>
<dbReference type="PANTHER" id="PTHR43450">
    <property type="entry name" value="ASPARTYL-TRNA SYNTHETASE"/>
    <property type="match status" value="1"/>
</dbReference>
<name>A0A316YYX3_9BASI</name>
<comment type="catalytic activity">
    <reaction evidence="10">
        <text>tRNA(Asp) + L-aspartate + ATP = L-aspartyl-tRNA(Asp) + AMP + diphosphate</text>
        <dbReference type="Rhea" id="RHEA:19649"/>
        <dbReference type="Rhea" id="RHEA-COMP:9660"/>
        <dbReference type="Rhea" id="RHEA-COMP:9678"/>
        <dbReference type="ChEBI" id="CHEBI:29991"/>
        <dbReference type="ChEBI" id="CHEBI:30616"/>
        <dbReference type="ChEBI" id="CHEBI:33019"/>
        <dbReference type="ChEBI" id="CHEBI:78442"/>
        <dbReference type="ChEBI" id="CHEBI:78516"/>
        <dbReference type="ChEBI" id="CHEBI:456215"/>
        <dbReference type="EC" id="6.1.1.12"/>
    </reaction>
</comment>
<evidence type="ECO:0000256" key="11">
    <source>
        <dbReference type="ARBA" id="ARBA00070516"/>
    </source>
</evidence>
<dbReference type="Gene3D" id="2.40.50.140">
    <property type="entry name" value="Nucleic acid-binding proteins"/>
    <property type="match status" value="1"/>
</dbReference>
<dbReference type="GO" id="GO:0005524">
    <property type="term" value="F:ATP binding"/>
    <property type="evidence" value="ECO:0007669"/>
    <property type="project" value="UniProtKB-KW"/>
</dbReference>
<sequence length="1058" mass="117601">MADEDKKARHVDDKKKFRFSGIFNLARSNSGTLGSRSPSRQASTSDDTATDGTQRIKVHPAHNSHDGGSSKTVQREERARLAKEQERELRLRRLESDLRAEQVETREQRSHYGSAPLRLKLKDEDWENILPLDDLKEELIGHKIATRARVHAVRAISAKLAFIVLRRQVTTVQAVLHSDGDNVTRHMVRWAEHLPFESDVVIRGELQKPSEPLRSTSYENIEIKIEEIFVVNEPTVELPFTPYRASTVGNMDSKLAAHHPKTSSSTSPSTPAETPVETPAESTKADDDDDAEPTVDGASLAANKEVDMMRTSTLASLESEVDHVNVPSSSAASEADANDDSALERRSNRLALAMRMSNRVLDLRTPYSQAIFRVQSATCRAFRNFLDDHDFIEIHTPKLLGGASESGASVFPVDYFGRSAFLAQSPQLMKQMCIVADFNRVFEIGPVFRAENSNTHRHLTEYTGLDLEMALGPRQDYHEAMDIIDEMLKSMFTYINRRYPKEVELVLKSFGQKPLVWLDQTPVLDYAEGIQMLVDSGYRDEGNVVPSPNEDLSTRAEMRLGALVKEKYGTDYYILDKFPASVRPFYTMPAPGSTRNASNSFDIFVRGQEIISGSQRVHQAEELIAALKKQGVDIKGVQEYVDSFKLAAPAHAGCGIGLERFVMLFLGLDDIRNASLFPRDPKSLRSDKTSQELRHPEAGTNPPPWKSKDQTDVEDKAQMQPLEKLIANYGNSTNTSWLDDRFKIWRDEECGAAIGYVALHGYAVVVGDPLCDATQFAKVSKAFLDWLADPAAHKGDGGPLKPLWLLVSDRMEFVLGQGMNWSSLTCVAESRVPPAIERRHNAAAAAAASDKDHAAIAEDLERKLRQAKKEGLSSSTFKVGKALPDDVKKQLDAKVEAWKNHRKGKQVHLTEVNLFRDAEHRSYTIVKDAHGEVTAVVVLAQLSAASGYQIKWALDFPGAPSGAIEYAVMESIADSPQSSHTFGASAVAHLKAQRGIKGVKAKALSTTYEQLVKSLRLLNKGEFRKKFGAVQEDLFICFPKRGMSTKAIRAIIDFFSDE</sequence>
<evidence type="ECO:0000256" key="12">
    <source>
        <dbReference type="SAM" id="MobiDB-lite"/>
    </source>
</evidence>
<evidence type="ECO:0000313" key="14">
    <source>
        <dbReference type="EMBL" id="PWN93273.1"/>
    </source>
</evidence>
<dbReference type="PANTHER" id="PTHR43450:SF2">
    <property type="entry name" value="ASPARTATE--TRNA LIGASE"/>
    <property type="match status" value="1"/>
</dbReference>
<dbReference type="RefSeq" id="XP_025380471.1">
    <property type="nucleotide sequence ID" value="XM_025520440.1"/>
</dbReference>
<proteinExistence type="inferred from homology"/>
<comment type="subcellular location">
    <subcellularLocation>
        <location evidence="1">Cytoplasm</location>
    </subcellularLocation>
</comment>
<evidence type="ECO:0000256" key="2">
    <source>
        <dbReference type="ARBA" id="ARBA00005312"/>
    </source>
</evidence>
<organism evidence="14 15">
    <name type="scientific">Acaromyces ingoldii</name>
    <dbReference type="NCBI Taxonomy" id="215250"/>
    <lineage>
        <taxon>Eukaryota</taxon>
        <taxon>Fungi</taxon>
        <taxon>Dikarya</taxon>
        <taxon>Basidiomycota</taxon>
        <taxon>Ustilaginomycotina</taxon>
        <taxon>Exobasidiomycetes</taxon>
        <taxon>Exobasidiales</taxon>
        <taxon>Cryptobasidiaceae</taxon>
        <taxon>Acaromyces</taxon>
    </lineage>
</organism>
<feature type="compositionally biased region" description="Polar residues" evidence="12">
    <location>
        <begin position="27"/>
        <end position="41"/>
    </location>
</feature>
<dbReference type="Proteomes" id="UP000245768">
    <property type="component" value="Unassembled WGS sequence"/>
</dbReference>
<feature type="region of interest" description="Disordered" evidence="12">
    <location>
        <begin position="255"/>
        <end position="306"/>
    </location>
</feature>
<evidence type="ECO:0000256" key="1">
    <source>
        <dbReference type="ARBA" id="ARBA00004496"/>
    </source>
</evidence>
<feature type="region of interest" description="Disordered" evidence="12">
    <location>
        <begin position="679"/>
        <end position="714"/>
    </location>
</feature>
<evidence type="ECO:0000256" key="6">
    <source>
        <dbReference type="ARBA" id="ARBA00022741"/>
    </source>
</evidence>
<feature type="compositionally biased region" description="Basic and acidic residues" evidence="12">
    <location>
        <begin position="679"/>
        <end position="697"/>
    </location>
</feature>
<dbReference type="InParanoid" id="A0A316YYX3"/>
<evidence type="ECO:0000256" key="10">
    <source>
        <dbReference type="ARBA" id="ARBA00047904"/>
    </source>
</evidence>
<keyword evidence="5" id="KW-0436">Ligase</keyword>
<evidence type="ECO:0000313" key="15">
    <source>
        <dbReference type="Proteomes" id="UP000245768"/>
    </source>
</evidence>
<keyword evidence="6" id="KW-0547">Nucleotide-binding</keyword>
<evidence type="ECO:0000256" key="3">
    <source>
        <dbReference type="ARBA" id="ARBA00012841"/>
    </source>
</evidence>
<dbReference type="PRINTS" id="PR01042">
    <property type="entry name" value="TRNASYNTHASP"/>
</dbReference>
<dbReference type="AlphaFoldDB" id="A0A316YYX3"/>
<keyword evidence="15" id="KW-1185">Reference proteome</keyword>
<dbReference type="Pfam" id="PF00152">
    <property type="entry name" value="tRNA-synt_2"/>
    <property type="match status" value="1"/>
</dbReference>
<dbReference type="InterPro" id="IPR012340">
    <property type="entry name" value="NA-bd_OB-fold"/>
</dbReference>
<evidence type="ECO:0000256" key="7">
    <source>
        <dbReference type="ARBA" id="ARBA00022840"/>
    </source>
</evidence>
<dbReference type="InterPro" id="IPR045864">
    <property type="entry name" value="aa-tRNA-synth_II/BPL/LPL"/>
</dbReference>
<reference evidence="14 15" key="1">
    <citation type="journal article" date="2018" name="Mol. Biol. Evol.">
        <title>Broad Genomic Sampling Reveals a Smut Pathogenic Ancestry of the Fungal Clade Ustilaginomycotina.</title>
        <authorList>
            <person name="Kijpornyongpan T."/>
            <person name="Mondo S.J."/>
            <person name="Barry K."/>
            <person name="Sandor L."/>
            <person name="Lee J."/>
            <person name="Lipzen A."/>
            <person name="Pangilinan J."/>
            <person name="LaButti K."/>
            <person name="Hainaut M."/>
            <person name="Henrissat B."/>
            <person name="Grigoriev I.V."/>
            <person name="Spatafora J.W."/>
            <person name="Aime M.C."/>
        </authorList>
    </citation>
    <scope>NUCLEOTIDE SEQUENCE [LARGE SCALE GENOMIC DNA]</scope>
    <source>
        <strain evidence="14 15">MCA 4198</strain>
    </source>
</reference>
<dbReference type="InterPro" id="IPR004523">
    <property type="entry name" value="Asp-tRNA_synthase_2"/>
</dbReference>
<comment type="similarity">
    <text evidence="2">Belongs to the class-II aminoacyl-tRNA synthetase family. Type 2 subfamily.</text>
</comment>
<dbReference type="EC" id="6.1.1.12" evidence="3"/>
<evidence type="ECO:0000256" key="9">
    <source>
        <dbReference type="ARBA" id="ARBA00023146"/>
    </source>
</evidence>
<evidence type="ECO:0000256" key="4">
    <source>
        <dbReference type="ARBA" id="ARBA00022490"/>
    </source>
</evidence>
<dbReference type="FunFam" id="3.30.930.10:FF:000038">
    <property type="entry name" value="Aspartate--tRNA ligase"/>
    <property type="match status" value="1"/>
</dbReference>
<feature type="domain" description="Aminoacyl-transfer RNA synthetases class-II family profile" evidence="13">
    <location>
        <begin position="372"/>
        <end position="678"/>
    </location>
</feature>
<dbReference type="InterPro" id="IPR006195">
    <property type="entry name" value="aa-tRNA-synth_II"/>
</dbReference>
<dbReference type="STRING" id="215250.A0A316YYX3"/>
<dbReference type="GO" id="GO:0004815">
    <property type="term" value="F:aspartate-tRNA ligase activity"/>
    <property type="evidence" value="ECO:0007669"/>
    <property type="project" value="UniProtKB-EC"/>
</dbReference>
<feature type="compositionally biased region" description="Basic and acidic residues" evidence="12">
    <location>
        <begin position="73"/>
        <end position="84"/>
    </location>
</feature>
<dbReference type="PROSITE" id="PS50862">
    <property type="entry name" value="AA_TRNA_LIGASE_II"/>
    <property type="match status" value="1"/>
</dbReference>
<evidence type="ECO:0000256" key="5">
    <source>
        <dbReference type="ARBA" id="ARBA00022598"/>
    </source>
</evidence>
<keyword evidence="4" id="KW-0963">Cytoplasm</keyword>
<evidence type="ECO:0000256" key="8">
    <source>
        <dbReference type="ARBA" id="ARBA00022917"/>
    </source>
</evidence>
<dbReference type="HAMAP" id="MF_02075">
    <property type="entry name" value="Asp_tRNA_synth_type2"/>
    <property type="match status" value="1"/>
</dbReference>
<accession>A0A316YYX3</accession>
<dbReference type="GO" id="GO:0005829">
    <property type="term" value="C:cytosol"/>
    <property type="evidence" value="ECO:0007669"/>
    <property type="project" value="TreeGrafter"/>
</dbReference>
<dbReference type="InterPro" id="IPR004364">
    <property type="entry name" value="Aa-tRNA-synt_II"/>
</dbReference>
<keyword evidence="7" id="KW-0067">ATP-binding</keyword>